<evidence type="ECO:0000313" key="7">
    <source>
        <dbReference type="Proteomes" id="UP001303046"/>
    </source>
</evidence>
<dbReference type="Gene3D" id="2.10.25.10">
    <property type="entry name" value="Laminin"/>
    <property type="match status" value="1"/>
</dbReference>
<dbReference type="InterPro" id="IPR036084">
    <property type="entry name" value="Ser_inhib-like_sf"/>
</dbReference>
<keyword evidence="3" id="KW-1015">Disulfide bond</keyword>
<dbReference type="Pfam" id="PF01826">
    <property type="entry name" value="TIL"/>
    <property type="match status" value="1"/>
</dbReference>
<evidence type="ECO:0000256" key="2">
    <source>
        <dbReference type="ARBA" id="ARBA00022900"/>
    </source>
</evidence>
<dbReference type="EMBL" id="JAVFWL010000005">
    <property type="protein sequence ID" value="KAK6753408.1"/>
    <property type="molecule type" value="Genomic_DNA"/>
</dbReference>
<accession>A0ABR1DT33</accession>
<keyword evidence="4" id="KW-0732">Signal</keyword>
<dbReference type="InterPro" id="IPR002919">
    <property type="entry name" value="TIL_dom"/>
</dbReference>
<proteinExistence type="predicted"/>
<name>A0ABR1DT33_NECAM</name>
<sequence>MIATAAVLLLLLKLSLQASVATDSLTITQSGSGITSEPCGENEVMLECGSSCEPTCMSKSPQCEDECSVDVCGCIEGFIRSEIGGPCILASACPSEATLPQGASCDAVVCQGETHCEIVDLPCVDDHCLQEAVCVDD</sequence>
<dbReference type="InterPro" id="IPR051368">
    <property type="entry name" value="SerProtInhib-TIL_Domain"/>
</dbReference>
<keyword evidence="1" id="KW-0646">Protease inhibitor</keyword>
<evidence type="ECO:0000256" key="4">
    <source>
        <dbReference type="SAM" id="SignalP"/>
    </source>
</evidence>
<reference evidence="6 7" key="1">
    <citation type="submission" date="2023-08" db="EMBL/GenBank/DDBJ databases">
        <title>A Necator americanus chromosomal reference genome.</title>
        <authorList>
            <person name="Ilik V."/>
            <person name="Petrzelkova K.J."/>
            <person name="Pardy F."/>
            <person name="Fuh T."/>
            <person name="Niatou-Singa F.S."/>
            <person name="Gouil Q."/>
            <person name="Baker L."/>
            <person name="Ritchie M.E."/>
            <person name="Jex A.R."/>
            <person name="Gazzola D."/>
            <person name="Li H."/>
            <person name="Toshio Fujiwara R."/>
            <person name="Zhan B."/>
            <person name="Aroian R.V."/>
            <person name="Pafco B."/>
            <person name="Schwarz E.M."/>
        </authorList>
    </citation>
    <scope>NUCLEOTIDE SEQUENCE [LARGE SCALE GENOMIC DNA]</scope>
    <source>
        <strain evidence="6 7">Aroian</strain>
        <tissue evidence="6">Whole animal</tissue>
    </source>
</reference>
<feature type="chain" id="PRO_5046498132" description="TIL domain-containing protein" evidence="4">
    <location>
        <begin position="18"/>
        <end position="137"/>
    </location>
</feature>
<evidence type="ECO:0000259" key="5">
    <source>
        <dbReference type="Pfam" id="PF01826"/>
    </source>
</evidence>
<evidence type="ECO:0000256" key="1">
    <source>
        <dbReference type="ARBA" id="ARBA00022690"/>
    </source>
</evidence>
<organism evidence="6 7">
    <name type="scientific">Necator americanus</name>
    <name type="common">Human hookworm</name>
    <dbReference type="NCBI Taxonomy" id="51031"/>
    <lineage>
        <taxon>Eukaryota</taxon>
        <taxon>Metazoa</taxon>
        <taxon>Ecdysozoa</taxon>
        <taxon>Nematoda</taxon>
        <taxon>Chromadorea</taxon>
        <taxon>Rhabditida</taxon>
        <taxon>Rhabditina</taxon>
        <taxon>Rhabditomorpha</taxon>
        <taxon>Strongyloidea</taxon>
        <taxon>Ancylostomatidae</taxon>
        <taxon>Bunostominae</taxon>
        <taxon>Necator</taxon>
    </lineage>
</organism>
<evidence type="ECO:0000256" key="3">
    <source>
        <dbReference type="ARBA" id="ARBA00023157"/>
    </source>
</evidence>
<evidence type="ECO:0000313" key="6">
    <source>
        <dbReference type="EMBL" id="KAK6753408.1"/>
    </source>
</evidence>
<comment type="caution">
    <text evidence="6">The sequence shown here is derived from an EMBL/GenBank/DDBJ whole genome shotgun (WGS) entry which is preliminary data.</text>
</comment>
<feature type="domain" description="TIL" evidence="5">
    <location>
        <begin position="39"/>
        <end position="93"/>
    </location>
</feature>
<keyword evidence="2" id="KW-0722">Serine protease inhibitor</keyword>
<dbReference type="PANTHER" id="PTHR23259">
    <property type="entry name" value="RIDDLE"/>
    <property type="match status" value="1"/>
</dbReference>
<feature type="signal peptide" evidence="4">
    <location>
        <begin position="1"/>
        <end position="17"/>
    </location>
</feature>
<dbReference type="Proteomes" id="UP001303046">
    <property type="component" value="Unassembled WGS sequence"/>
</dbReference>
<gene>
    <name evidence="6" type="primary">Necator_chrV.g17578</name>
    <name evidence="6" type="ORF">RB195_012788</name>
</gene>
<dbReference type="CDD" id="cd19941">
    <property type="entry name" value="TIL"/>
    <property type="match status" value="1"/>
</dbReference>
<dbReference type="PANTHER" id="PTHR23259:SF69">
    <property type="entry name" value="GEO11767P1-RELATED"/>
    <property type="match status" value="1"/>
</dbReference>
<protein>
    <recommendedName>
        <fullName evidence="5">TIL domain-containing protein</fullName>
    </recommendedName>
</protein>
<keyword evidence="7" id="KW-1185">Reference proteome</keyword>
<dbReference type="SUPFAM" id="SSF57567">
    <property type="entry name" value="Serine protease inhibitors"/>
    <property type="match status" value="1"/>
</dbReference>